<evidence type="ECO:0000256" key="2">
    <source>
        <dbReference type="ARBA" id="ARBA00022448"/>
    </source>
</evidence>
<feature type="repeat" description="Solcar" evidence="6">
    <location>
        <begin position="170"/>
        <end position="260"/>
    </location>
</feature>
<gene>
    <name evidence="8" type="ORF">KC19_6G113900</name>
</gene>
<dbReference type="AlphaFoldDB" id="A0A8T0HIS3"/>
<evidence type="ECO:0000256" key="3">
    <source>
        <dbReference type="ARBA" id="ARBA00022692"/>
    </source>
</evidence>
<evidence type="ECO:0000256" key="5">
    <source>
        <dbReference type="ARBA" id="ARBA00023136"/>
    </source>
</evidence>
<reference evidence="8 9" key="1">
    <citation type="submission" date="2020-06" db="EMBL/GenBank/DDBJ databases">
        <title>WGS assembly of Ceratodon purpureus strain R40.</title>
        <authorList>
            <person name="Carey S.B."/>
            <person name="Jenkins J."/>
            <person name="Shu S."/>
            <person name="Lovell J.T."/>
            <person name="Sreedasyam A."/>
            <person name="Maumus F."/>
            <person name="Tiley G.P."/>
            <person name="Fernandez-Pozo N."/>
            <person name="Barry K."/>
            <person name="Chen C."/>
            <person name="Wang M."/>
            <person name="Lipzen A."/>
            <person name="Daum C."/>
            <person name="Saski C.A."/>
            <person name="Payton A.C."/>
            <person name="Mcbreen J.C."/>
            <person name="Conrad R.E."/>
            <person name="Kollar L.M."/>
            <person name="Olsson S."/>
            <person name="Huttunen S."/>
            <person name="Landis J.B."/>
            <person name="Wickett N.J."/>
            <person name="Johnson M.G."/>
            <person name="Rensing S.A."/>
            <person name="Grimwood J."/>
            <person name="Schmutz J."/>
            <person name="Mcdaniel S.F."/>
        </authorList>
    </citation>
    <scope>NUCLEOTIDE SEQUENCE [LARGE SCALE GENOMIC DNA]</scope>
    <source>
        <strain evidence="8 9">R40</strain>
    </source>
</reference>
<dbReference type="PROSITE" id="PS50920">
    <property type="entry name" value="SOLCAR"/>
    <property type="match status" value="3"/>
</dbReference>
<comment type="caution">
    <text evidence="8">The sequence shown here is derived from an EMBL/GenBank/DDBJ whole genome shotgun (WGS) entry which is preliminary data.</text>
</comment>
<dbReference type="PRINTS" id="PR00926">
    <property type="entry name" value="MITOCARRIER"/>
</dbReference>
<name>A0A8T0HIS3_CERPU</name>
<dbReference type="InterPro" id="IPR018108">
    <property type="entry name" value="MCP_transmembrane"/>
</dbReference>
<comment type="similarity">
    <text evidence="7">Belongs to the mitochondrial carrier (TC 2.A.29) family.</text>
</comment>
<keyword evidence="2 7" id="KW-0813">Transport</keyword>
<dbReference type="InterPro" id="IPR002067">
    <property type="entry name" value="MCP"/>
</dbReference>
<accession>A0A8T0HIS3</accession>
<dbReference type="InterPro" id="IPR023395">
    <property type="entry name" value="MCP_dom_sf"/>
</dbReference>
<evidence type="ECO:0000256" key="4">
    <source>
        <dbReference type="ARBA" id="ARBA00022737"/>
    </source>
</evidence>
<protein>
    <submittedName>
        <fullName evidence="8">Uncharacterized protein</fullName>
    </submittedName>
</protein>
<evidence type="ECO:0000256" key="1">
    <source>
        <dbReference type="ARBA" id="ARBA00004141"/>
    </source>
</evidence>
<dbReference type="PANTHER" id="PTHR24089">
    <property type="entry name" value="SOLUTE CARRIER FAMILY 25"/>
    <property type="match status" value="1"/>
</dbReference>
<proteinExistence type="inferred from homology"/>
<dbReference type="EMBL" id="CM026427">
    <property type="protein sequence ID" value="KAG0569752.1"/>
    <property type="molecule type" value="Genomic_DNA"/>
</dbReference>
<dbReference type="SUPFAM" id="SSF103506">
    <property type="entry name" value="Mitochondrial carrier"/>
    <property type="match status" value="1"/>
</dbReference>
<keyword evidence="9" id="KW-1185">Reference proteome</keyword>
<dbReference type="GO" id="GO:0055085">
    <property type="term" value="P:transmembrane transport"/>
    <property type="evidence" value="ECO:0007669"/>
    <property type="project" value="InterPro"/>
</dbReference>
<keyword evidence="4" id="KW-0677">Repeat</keyword>
<dbReference type="GO" id="GO:0016020">
    <property type="term" value="C:membrane"/>
    <property type="evidence" value="ECO:0007669"/>
    <property type="project" value="UniProtKB-SubCell"/>
</dbReference>
<keyword evidence="3 6" id="KW-0812">Transmembrane</keyword>
<evidence type="ECO:0000313" key="8">
    <source>
        <dbReference type="EMBL" id="KAG0569752.1"/>
    </source>
</evidence>
<organism evidence="8 9">
    <name type="scientific">Ceratodon purpureus</name>
    <name type="common">Fire moss</name>
    <name type="synonym">Dicranum purpureum</name>
    <dbReference type="NCBI Taxonomy" id="3225"/>
    <lineage>
        <taxon>Eukaryota</taxon>
        <taxon>Viridiplantae</taxon>
        <taxon>Streptophyta</taxon>
        <taxon>Embryophyta</taxon>
        <taxon>Bryophyta</taxon>
        <taxon>Bryophytina</taxon>
        <taxon>Bryopsida</taxon>
        <taxon>Dicranidae</taxon>
        <taxon>Pseudoditrichales</taxon>
        <taxon>Ditrichaceae</taxon>
        <taxon>Ceratodon</taxon>
    </lineage>
</organism>
<comment type="subcellular location">
    <subcellularLocation>
        <location evidence="1">Membrane</location>
        <topology evidence="1">Multi-pass membrane protein</topology>
    </subcellularLocation>
</comment>
<sequence>MRAHAGAMMNESPSILRETRLIFKEEGFRAFWKGNGVTTVHRLPYSSINFSAYEQYKMHLRRILGIEGNQESLRVGMSTRLVAGGGAGITAASLTYPLDLVRTRLPAQTTEMYYRGITDALVTITRDEGFRGLYSGLGPTLMCVRPNIAINFCVYETLKSMSVAKSPDLSPVLVSLACGSFAGICSSSATSPIDLVRRRMQLEGAGGRAQVYKSGLSGTVKEIIAREGLFGPYRGIFPEYLKVAAGPVLESTMFHVCGPFALAHGEMLMDSSHRPCWFSYSGFRKISSQKVARPSRRSSRIGGKYGLLRNLQQPEPATKNNFQHI</sequence>
<feature type="repeat" description="Solcar" evidence="6">
    <location>
        <begin position="1"/>
        <end position="59"/>
    </location>
</feature>
<keyword evidence="5 6" id="KW-0472">Membrane</keyword>
<dbReference type="Pfam" id="PF00153">
    <property type="entry name" value="Mito_carr"/>
    <property type="match status" value="3"/>
</dbReference>
<evidence type="ECO:0000313" key="9">
    <source>
        <dbReference type="Proteomes" id="UP000822688"/>
    </source>
</evidence>
<evidence type="ECO:0000256" key="6">
    <source>
        <dbReference type="PROSITE-ProRule" id="PRU00282"/>
    </source>
</evidence>
<dbReference type="Gene3D" id="1.50.40.10">
    <property type="entry name" value="Mitochondrial carrier domain"/>
    <property type="match status" value="1"/>
</dbReference>
<evidence type="ECO:0000256" key="7">
    <source>
        <dbReference type="RuleBase" id="RU000488"/>
    </source>
</evidence>
<feature type="repeat" description="Solcar" evidence="6">
    <location>
        <begin position="75"/>
        <end position="161"/>
    </location>
</feature>
<dbReference type="Proteomes" id="UP000822688">
    <property type="component" value="Chromosome 6"/>
</dbReference>